<dbReference type="Proteomes" id="UP001396334">
    <property type="component" value="Unassembled WGS sequence"/>
</dbReference>
<sequence length="115" mass="12991">MPDVKNLLLNDGRRKMTRSFEFDADAIDMLMFEAKSKSLEHPSRVLLLIKNKAQLSNYSIGNLYVSALATFNPIKKDIDLPKLGYVVRHASKTISNDSQDVLQGFKTMMEQLASL</sequence>
<organism evidence="1 2">
    <name type="scientific">Hibiscus sabdariffa</name>
    <name type="common">roselle</name>
    <dbReference type="NCBI Taxonomy" id="183260"/>
    <lineage>
        <taxon>Eukaryota</taxon>
        <taxon>Viridiplantae</taxon>
        <taxon>Streptophyta</taxon>
        <taxon>Embryophyta</taxon>
        <taxon>Tracheophyta</taxon>
        <taxon>Spermatophyta</taxon>
        <taxon>Magnoliopsida</taxon>
        <taxon>eudicotyledons</taxon>
        <taxon>Gunneridae</taxon>
        <taxon>Pentapetalae</taxon>
        <taxon>rosids</taxon>
        <taxon>malvids</taxon>
        <taxon>Malvales</taxon>
        <taxon>Malvaceae</taxon>
        <taxon>Malvoideae</taxon>
        <taxon>Hibiscus</taxon>
    </lineage>
</organism>
<reference evidence="1 2" key="1">
    <citation type="journal article" date="2024" name="G3 (Bethesda)">
        <title>Genome assembly of Hibiscus sabdariffa L. provides insights into metabolisms of medicinal natural products.</title>
        <authorList>
            <person name="Kim T."/>
        </authorList>
    </citation>
    <scope>NUCLEOTIDE SEQUENCE [LARGE SCALE GENOMIC DNA]</scope>
    <source>
        <strain evidence="1">TK-2024</strain>
        <tissue evidence="1">Old leaves</tissue>
    </source>
</reference>
<proteinExistence type="predicted"/>
<evidence type="ECO:0000313" key="2">
    <source>
        <dbReference type="Proteomes" id="UP001396334"/>
    </source>
</evidence>
<keyword evidence="2" id="KW-1185">Reference proteome</keyword>
<evidence type="ECO:0000313" key="1">
    <source>
        <dbReference type="EMBL" id="KAK8990743.1"/>
    </source>
</evidence>
<gene>
    <name evidence="1" type="ORF">V6N11_028706</name>
</gene>
<protein>
    <submittedName>
        <fullName evidence="1">Uncharacterized protein</fullName>
    </submittedName>
</protein>
<comment type="caution">
    <text evidence="1">The sequence shown here is derived from an EMBL/GenBank/DDBJ whole genome shotgun (WGS) entry which is preliminary data.</text>
</comment>
<accession>A0ABR2PQM0</accession>
<name>A0ABR2PQM0_9ROSI</name>
<dbReference type="EMBL" id="JBBPBN010000053">
    <property type="protein sequence ID" value="KAK8990743.1"/>
    <property type="molecule type" value="Genomic_DNA"/>
</dbReference>